<feature type="transmembrane region" description="Helical" evidence="1">
    <location>
        <begin position="15"/>
        <end position="34"/>
    </location>
</feature>
<name>A0A9P7ETT6_9AGAM</name>
<accession>A0A9P7ETT6</accession>
<keyword evidence="1" id="KW-0812">Transmembrane</keyword>
<comment type="caution">
    <text evidence="2">The sequence shown here is derived from an EMBL/GenBank/DDBJ whole genome shotgun (WGS) entry which is preliminary data.</text>
</comment>
<evidence type="ECO:0000313" key="3">
    <source>
        <dbReference type="Proteomes" id="UP000823399"/>
    </source>
</evidence>
<keyword evidence="1" id="KW-0472">Membrane</keyword>
<gene>
    <name evidence="2" type="ORF">F5147DRAFT_725361</name>
</gene>
<dbReference type="RefSeq" id="XP_041286022.1">
    <property type="nucleotide sequence ID" value="XM_041439114.1"/>
</dbReference>
<evidence type="ECO:0000256" key="1">
    <source>
        <dbReference type="SAM" id="Phobius"/>
    </source>
</evidence>
<proteinExistence type="predicted"/>
<evidence type="ECO:0000313" key="2">
    <source>
        <dbReference type="EMBL" id="KAG2089847.1"/>
    </source>
</evidence>
<feature type="non-terminal residue" evidence="2">
    <location>
        <position position="84"/>
    </location>
</feature>
<protein>
    <submittedName>
        <fullName evidence="2">Uncharacterized protein</fullName>
    </submittedName>
</protein>
<organism evidence="2 3">
    <name type="scientific">Suillus discolor</name>
    <dbReference type="NCBI Taxonomy" id="1912936"/>
    <lineage>
        <taxon>Eukaryota</taxon>
        <taxon>Fungi</taxon>
        <taxon>Dikarya</taxon>
        <taxon>Basidiomycota</taxon>
        <taxon>Agaricomycotina</taxon>
        <taxon>Agaricomycetes</taxon>
        <taxon>Agaricomycetidae</taxon>
        <taxon>Boletales</taxon>
        <taxon>Suillineae</taxon>
        <taxon>Suillaceae</taxon>
        <taxon>Suillus</taxon>
    </lineage>
</organism>
<dbReference type="EMBL" id="JABBWM010000108">
    <property type="protein sequence ID" value="KAG2089847.1"/>
    <property type="molecule type" value="Genomic_DNA"/>
</dbReference>
<keyword evidence="3" id="KW-1185">Reference proteome</keyword>
<keyword evidence="1" id="KW-1133">Transmembrane helix</keyword>
<dbReference type="GeneID" id="64701373"/>
<reference evidence="2" key="1">
    <citation type="journal article" date="2020" name="New Phytol.">
        <title>Comparative genomics reveals dynamic genome evolution in host specialist ectomycorrhizal fungi.</title>
        <authorList>
            <person name="Lofgren L.A."/>
            <person name="Nguyen N.H."/>
            <person name="Vilgalys R."/>
            <person name="Ruytinx J."/>
            <person name="Liao H.L."/>
            <person name="Branco S."/>
            <person name="Kuo A."/>
            <person name="LaButti K."/>
            <person name="Lipzen A."/>
            <person name="Andreopoulos W."/>
            <person name="Pangilinan J."/>
            <person name="Riley R."/>
            <person name="Hundley H."/>
            <person name="Na H."/>
            <person name="Barry K."/>
            <person name="Grigoriev I.V."/>
            <person name="Stajich J.E."/>
            <person name="Kennedy P.G."/>
        </authorList>
    </citation>
    <scope>NUCLEOTIDE SEQUENCE</scope>
    <source>
        <strain evidence="2">FC423</strain>
    </source>
</reference>
<dbReference type="AlphaFoldDB" id="A0A9P7ETT6"/>
<feature type="transmembrane region" description="Helical" evidence="1">
    <location>
        <begin position="46"/>
        <end position="65"/>
    </location>
</feature>
<dbReference type="Proteomes" id="UP000823399">
    <property type="component" value="Unassembled WGS sequence"/>
</dbReference>
<sequence length="84" mass="9786">MFPIPWSRSAGKRTFRLSTMGILCTCFYCVHYDSHTCPRRRPSMRIVFLSTSSLHTCTVCIFTSFHPRRVARLKRPAGMADWWG</sequence>